<dbReference type="Pfam" id="PF01266">
    <property type="entry name" value="DAO"/>
    <property type="match status" value="1"/>
</dbReference>
<dbReference type="Proteomes" id="UP001523550">
    <property type="component" value="Unassembled WGS sequence"/>
</dbReference>
<evidence type="ECO:0000313" key="5">
    <source>
        <dbReference type="EMBL" id="MCP1726225.1"/>
    </source>
</evidence>
<dbReference type="Gene3D" id="3.30.9.10">
    <property type="entry name" value="D-Amino Acid Oxidase, subunit A, domain 2"/>
    <property type="match status" value="1"/>
</dbReference>
<dbReference type="Gene3D" id="3.50.50.60">
    <property type="entry name" value="FAD/NAD(P)-binding domain"/>
    <property type="match status" value="1"/>
</dbReference>
<dbReference type="RefSeq" id="WP_253444140.1">
    <property type="nucleotide sequence ID" value="NZ_JALJYF010000001.1"/>
</dbReference>
<feature type="domain" description="FAD dependent oxidoreductase" evidence="4">
    <location>
        <begin position="6"/>
        <end position="345"/>
    </location>
</feature>
<dbReference type="PANTHER" id="PTHR13847:SF289">
    <property type="entry name" value="GLYCINE OXIDASE"/>
    <property type="match status" value="1"/>
</dbReference>
<dbReference type="PANTHER" id="PTHR13847">
    <property type="entry name" value="SARCOSINE DEHYDROGENASE-RELATED"/>
    <property type="match status" value="1"/>
</dbReference>
<organism evidence="5 6">
    <name type="scientific">Natronospira proteinivora</name>
    <dbReference type="NCBI Taxonomy" id="1807133"/>
    <lineage>
        <taxon>Bacteria</taxon>
        <taxon>Pseudomonadati</taxon>
        <taxon>Pseudomonadota</taxon>
        <taxon>Gammaproteobacteria</taxon>
        <taxon>Natronospirales</taxon>
        <taxon>Natronospiraceae</taxon>
        <taxon>Natronospira</taxon>
    </lineage>
</organism>
<dbReference type="InterPro" id="IPR036188">
    <property type="entry name" value="FAD/NAD-bd_sf"/>
</dbReference>
<keyword evidence="2" id="KW-0784">Thiamine biosynthesis</keyword>
<keyword evidence="3 5" id="KW-0560">Oxidoreductase</keyword>
<name>A0ABT1G4K8_9GAMM</name>
<evidence type="ECO:0000259" key="4">
    <source>
        <dbReference type="Pfam" id="PF01266"/>
    </source>
</evidence>
<dbReference type="EC" id="1.4.3.19" evidence="5"/>
<evidence type="ECO:0000256" key="3">
    <source>
        <dbReference type="ARBA" id="ARBA00023002"/>
    </source>
</evidence>
<comment type="caution">
    <text evidence="5">The sequence shown here is derived from an EMBL/GenBank/DDBJ whole genome shotgun (WGS) entry which is preliminary data.</text>
</comment>
<gene>
    <name evidence="5" type="ORF">J2T60_000190</name>
</gene>
<dbReference type="EMBL" id="JALJYF010000001">
    <property type="protein sequence ID" value="MCP1726225.1"/>
    <property type="molecule type" value="Genomic_DNA"/>
</dbReference>
<sequence>MTEKSDTIIIGGGIIGLMTARELARRGRSVTVLDRGQLGAQASGAAGGILCPLYPWRLPLALQSLAAQSMREFPQVVAELTGSSGCAIGLRRTGLLVLDHDELDLARQWAEQWSIEYESLSARQLQAIEPELAVDGEGLCFPRMRNVYSRDLIRALAAEAPSLGIHIHPSLAVEDLRLEVGEAAVKTAQGWMQAEQLVIAGGAWSGLLLERLGAVLPLRPVRGQVIQFPAGSSALRHMVLKGRKYLVPRPGGELIVGSTLEEAGFDAEPTETGQRVLHEAATAMVPGLSQKPVEDHWAGLRPAAPDGLPFIGAWPEPGRAAIHLNTGHYQNGILLAPLSGRLLAQQMCGEVPEQDLAPFRPGRERIVE</sequence>
<evidence type="ECO:0000256" key="2">
    <source>
        <dbReference type="ARBA" id="ARBA00022977"/>
    </source>
</evidence>
<proteinExistence type="predicted"/>
<accession>A0ABT1G4K8</accession>
<dbReference type="SUPFAM" id="SSF54373">
    <property type="entry name" value="FAD-linked reductases, C-terminal domain"/>
    <property type="match status" value="1"/>
</dbReference>
<dbReference type="GO" id="GO:0043799">
    <property type="term" value="F:glycine oxidase activity"/>
    <property type="evidence" value="ECO:0007669"/>
    <property type="project" value="UniProtKB-EC"/>
</dbReference>
<evidence type="ECO:0000256" key="1">
    <source>
        <dbReference type="ARBA" id="ARBA00004948"/>
    </source>
</evidence>
<dbReference type="SUPFAM" id="SSF51905">
    <property type="entry name" value="FAD/NAD(P)-binding domain"/>
    <property type="match status" value="1"/>
</dbReference>
<keyword evidence="6" id="KW-1185">Reference proteome</keyword>
<reference evidence="5 6" key="1">
    <citation type="submission" date="2022-03" db="EMBL/GenBank/DDBJ databases">
        <title>Genomic Encyclopedia of Type Strains, Phase III (KMG-III): the genomes of soil and plant-associated and newly described type strains.</title>
        <authorList>
            <person name="Whitman W."/>
        </authorList>
    </citation>
    <scope>NUCLEOTIDE SEQUENCE [LARGE SCALE GENOMIC DNA]</scope>
    <source>
        <strain evidence="5 6">BSker1</strain>
    </source>
</reference>
<dbReference type="InterPro" id="IPR012727">
    <property type="entry name" value="Gly_oxidase_ThiO"/>
</dbReference>
<comment type="pathway">
    <text evidence="1">Cofactor biosynthesis; thiamine diphosphate biosynthesis.</text>
</comment>
<dbReference type="NCBIfam" id="TIGR02352">
    <property type="entry name" value="thiamin_ThiO"/>
    <property type="match status" value="1"/>
</dbReference>
<protein>
    <submittedName>
        <fullName evidence="5">Glycine oxidase</fullName>
        <ecNumber evidence="5">1.4.3.19</ecNumber>
    </submittedName>
</protein>
<dbReference type="InterPro" id="IPR006076">
    <property type="entry name" value="FAD-dep_OxRdtase"/>
</dbReference>
<evidence type="ECO:0000313" key="6">
    <source>
        <dbReference type="Proteomes" id="UP001523550"/>
    </source>
</evidence>